<gene>
    <name evidence="9" type="ORF">N7456_002765</name>
</gene>
<accession>A0A9W9G8Y9</accession>
<dbReference type="CDD" id="cd18617">
    <property type="entry name" value="GH43_XynB-like"/>
    <property type="match status" value="1"/>
</dbReference>
<name>A0A9W9G8Y9_9EURO</name>
<dbReference type="InterPro" id="IPR013320">
    <property type="entry name" value="ConA-like_dom_sf"/>
</dbReference>
<dbReference type="SUPFAM" id="SSF49899">
    <property type="entry name" value="Concanavalin A-like lectins/glucanases"/>
    <property type="match status" value="1"/>
</dbReference>
<dbReference type="PANTHER" id="PTHR42812">
    <property type="entry name" value="BETA-XYLOSIDASE"/>
    <property type="match status" value="1"/>
</dbReference>
<dbReference type="EMBL" id="JAPQKH010000002">
    <property type="protein sequence ID" value="KAJ5114231.1"/>
    <property type="molecule type" value="Genomic_DNA"/>
</dbReference>
<feature type="domain" description="Beta-xylosidase C-terminal Concanavalin A-like" evidence="8">
    <location>
        <begin position="353"/>
        <end position="524"/>
    </location>
</feature>
<comment type="caution">
    <text evidence="9">The sequence shown here is derived from an EMBL/GenBank/DDBJ whole genome shotgun (WGS) entry which is preliminary data.</text>
</comment>
<dbReference type="Proteomes" id="UP001149165">
    <property type="component" value="Unassembled WGS sequence"/>
</dbReference>
<dbReference type="Gene3D" id="2.60.120.200">
    <property type="match status" value="1"/>
</dbReference>
<evidence type="ECO:0000256" key="5">
    <source>
        <dbReference type="PIRSR" id="PIRSR606710-1"/>
    </source>
</evidence>
<evidence type="ECO:0000313" key="9">
    <source>
        <dbReference type="EMBL" id="KAJ5114231.1"/>
    </source>
</evidence>
<keyword evidence="10" id="KW-1185">Reference proteome</keyword>
<dbReference type="InterPro" id="IPR041542">
    <property type="entry name" value="GH43_C2"/>
</dbReference>
<dbReference type="GO" id="GO:0004553">
    <property type="term" value="F:hydrolase activity, hydrolyzing O-glycosyl compounds"/>
    <property type="evidence" value="ECO:0007669"/>
    <property type="project" value="InterPro"/>
</dbReference>
<dbReference type="AlphaFoldDB" id="A0A9W9G8Y9"/>
<evidence type="ECO:0000256" key="4">
    <source>
        <dbReference type="ARBA" id="ARBA00023295"/>
    </source>
</evidence>
<comment type="similarity">
    <text evidence="1 7">Belongs to the glycosyl hydrolase 43 family.</text>
</comment>
<keyword evidence="2" id="KW-0732">Signal</keyword>
<dbReference type="Pfam" id="PF17851">
    <property type="entry name" value="GH43_C2"/>
    <property type="match status" value="1"/>
</dbReference>
<evidence type="ECO:0000256" key="7">
    <source>
        <dbReference type="RuleBase" id="RU361187"/>
    </source>
</evidence>
<evidence type="ECO:0000313" key="10">
    <source>
        <dbReference type="Proteomes" id="UP001149165"/>
    </source>
</evidence>
<dbReference type="InterPro" id="IPR023296">
    <property type="entry name" value="Glyco_hydro_beta-prop_sf"/>
</dbReference>
<evidence type="ECO:0000256" key="1">
    <source>
        <dbReference type="ARBA" id="ARBA00009865"/>
    </source>
</evidence>
<evidence type="ECO:0000256" key="3">
    <source>
        <dbReference type="ARBA" id="ARBA00022801"/>
    </source>
</evidence>
<feature type="active site" description="Proton donor" evidence="5">
    <location>
        <position position="208"/>
    </location>
</feature>
<dbReference type="InterPro" id="IPR006710">
    <property type="entry name" value="Glyco_hydro_43"/>
</dbReference>
<keyword evidence="4 7" id="KW-0326">Glycosidase</keyword>
<keyword evidence="3 7" id="KW-0378">Hydrolase</keyword>
<dbReference type="OrthoDB" id="2139957at2759"/>
<reference evidence="9" key="1">
    <citation type="submission" date="2022-11" db="EMBL/GenBank/DDBJ databases">
        <authorList>
            <person name="Petersen C."/>
        </authorList>
    </citation>
    <scope>NUCLEOTIDE SEQUENCE</scope>
    <source>
        <strain evidence="9">IBT 30069</strain>
    </source>
</reference>
<evidence type="ECO:0000256" key="6">
    <source>
        <dbReference type="PIRSR" id="PIRSR606710-2"/>
    </source>
</evidence>
<dbReference type="Pfam" id="PF04616">
    <property type="entry name" value="Glyco_hydro_43"/>
    <property type="match status" value="1"/>
</dbReference>
<feature type="site" description="Important for catalytic activity, responsible for pKa modulation of the active site Glu and correct orientation of both the proton donor and substrate" evidence="6">
    <location>
        <position position="143"/>
    </location>
</feature>
<dbReference type="PANTHER" id="PTHR42812:SF12">
    <property type="entry name" value="BETA-XYLOSIDASE-RELATED"/>
    <property type="match status" value="1"/>
</dbReference>
<proteinExistence type="inferred from homology"/>
<evidence type="ECO:0000259" key="8">
    <source>
        <dbReference type="Pfam" id="PF17851"/>
    </source>
</evidence>
<protein>
    <submittedName>
        <fullName evidence="9">Xylosidase</fullName>
    </submittedName>
</protein>
<reference evidence="9" key="2">
    <citation type="journal article" date="2023" name="IMA Fungus">
        <title>Comparative genomic study of the Penicillium genus elucidates a diverse pangenome and 15 lateral gene transfer events.</title>
        <authorList>
            <person name="Petersen C."/>
            <person name="Sorensen T."/>
            <person name="Nielsen M.R."/>
            <person name="Sondergaard T.E."/>
            <person name="Sorensen J.L."/>
            <person name="Fitzpatrick D.A."/>
            <person name="Frisvad J.C."/>
            <person name="Nielsen K.L."/>
        </authorList>
    </citation>
    <scope>NUCLEOTIDE SEQUENCE</scope>
    <source>
        <strain evidence="9">IBT 30069</strain>
    </source>
</reference>
<dbReference type="SUPFAM" id="SSF75005">
    <property type="entry name" value="Arabinanase/levansucrase/invertase"/>
    <property type="match status" value="1"/>
</dbReference>
<sequence length="532" mass="59128">MSTTYTNPIIPGFAPDPSVVSVDGTFFLVNSSFHIFPGLPVYVSKDLKSWTQIGNAFNRTSQIDLHNATTDAFPIGPNKTLVAALGLFAPTIRYHNGMFYIVCTNTVRKKGEEFRTDNFFITTTDIWANEWSDPIWFDLDGIDPSLFFDEITGKVYVQGSYRDGEIGAQKCSIRQFEIDITSGERLSETRPLWGYELAATNDGISDIEGPHMYKKDGYYYLLVADGGTFETHRAGISRSRDIWGPYEVYKGNPVLTATGTDEYVQNVGHADLFQDGDGTWWAVALGVRAETGGRSPIGRETFLVPVEWPAGEWPVFGRARLTFERAAISSPASNEILPKPSERVDDVYLRDAKLDDYEISAEDNLIKLTPSTRGLSAEYGTTTFFGKRQRSSNSIATATLCLPTEPHVRTGLTLFKENARHVDISYNSDTHKVTLETCFKLKGEPKMIREAAVASEKVQMQIVSSAKSYEFSIRTETDKEWELLGSVDALEMTACDFTGTLLGIFAVNTHEEQAASIVTFESFVVQDACIDA</sequence>
<feature type="active site" description="Proton acceptor" evidence="5">
    <location>
        <position position="16"/>
    </location>
</feature>
<evidence type="ECO:0000256" key="2">
    <source>
        <dbReference type="ARBA" id="ARBA00022729"/>
    </source>
</evidence>
<dbReference type="InterPro" id="IPR051795">
    <property type="entry name" value="Glycosyl_Hydrlase_43"/>
</dbReference>
<dbReference type="GO" id="GO:0005975">
    <property type="term" value="P:carbohydrate metabolic process"/>
    <property type="evidence" value="ECO:0007669"/>
    <property type="project" value="InterPro"/>
</dbReference>
<dbReference type="Gene3D" id="2.115.10.20">
    <property type="entry name" value="Glycosyl hydrolase domain, family 43"/>
    <property type="match status" value="1"/>
</dbReference>
<organism evidence="9 10">
    <name type="scientific">Penicillium angulare</name>
    <dbReference type="NCBI Taxonomy" id="116970"/>
    <lineage>
        <taxon>Eukaryota</taxon>
        <taxon>Fungi</taxon>
        <taxon>Dikarya</taxon>
        <taxon>Ascomycota</taxon>
        <taxon>Pezizomycotina</taxon>
        <taxon>Eurotiomycetes</taxon>
        <taxon>Eurotiomycetidae</taxon>
        <taxon>Eurotiales</taxon>
        <taxon>Aspergillaceae</taxon>
        <taxon>Penicillium</taxon>
    </lineage>
</organism>